<dbReference type="HOGENOM" id="CLU_048297_2_0_1"/>
<evidence type="ECO:0000313" key="2">
    <source>
        <dbReference type="EMBL" id="CCH41146.1"/>
    </source>
</evidence>
<dbReference type="EMBL" id="CAIF01000012">
    <property type="protein sequence ID" value="CCH41146.1"/>
    <property type="molecule type" value="Genomic_DNA"/>
</dbReference>
<sequence>MRYSYRILVASLLLILGFSIFKFKEFRDQEVIERDDLLNRYQTNQQNSLQLEKDINDLRINEKFLISKLKLNEEKLVESTKQLSINQDKVNQLNILSEGTRYEVVNSQYKKWNFIKESPSYQKVTYLKTGFDTSINDLIVLSVIGHGESYGPTRSFADYLDVIHSMKYDWNRATLGLLIGKKEEYDNIINYLNKFESEDSFSKIIVIHAEYIEKVGAQLSRDQRHADNVQKERRRTISKSRNFLVNNAIEDEAYTLFLDSDMVKVPTDMIKTFLNTDKDVIVPRIAKGTTIENYDFNSWRGTRIKPTKEQEDLLDKDPNFVFVPKPDQADHMHDLAHKTQEYNHKGEESFIVELDSVGGAVLFLKSEIFKQGIMFPTNYIIGTTWDREGYDGIETEGLCYQANIIGYHCWGMPNYVAYHVDENVIGG</sequence>
<dbReference type="SUPFAM" id="SSF53448">
    <property type="entry name" value="Nucleotide-diphospho-sugar transferases"/>
    <property type="match status" value="1"/>
</dbReference>
<dbReference type="Proteomes" id="UP000009328">
    <property type="component" value="Unassembled WGS sequence"/>
</dbReference>
<proteinExistence type="inferred from homology"/>
<dbReference type="STRING" id="1206466.K0KDZ1"/>
<dbReference type="AlphaFoldDB" id="K0KDZ1"/>
<evidence type="ECO:0000256" key="1">
    <source>
        <dbReference type="ARBA" id="ARBA00037964"/>
    </source>
</evidence>
<accession>K0KDZ1</accession>
<dbReference type="eggNOG" id="ENOG502S17G">
    <property type="taxonomic scope" value="Eukaryota"/>
</dbReference>
<dbReference type="InParanoid" id="K0KDZ1"/>
<dbReference type="PANTHER" id="PTHR43083">
    <property type="entry name" value="MANNAN POLYMERASE II"/>
    <property type="match status" value="1"/>
</dbReference>
<dbReference type="GO" id="GO:0006487">
    <property type="term" value="P:protein N-linked glycosylation"/>
    <property type="evidence" value="ECO:0007669"/>
    <property type="project" value="TreeGrafter"/>
</dbReference>
<dbReference type="Pfam" id="PF03452">
    <property type="entry name" value="Anp1"/>
    <property type="match status" value="1"/>
</dbReference>
<dbReference type="GO" id="GO:0000009">
    <property type="term" value="F:alpha-1,6-mannosyltransferase activity"/>
    <property type="evidence" value="ECO:0007669"/>
    <property type="project" value="TreeGrafter"/>
</dbReference>
<dbReference type="Gene3D" id="3.90.550.10">
    <property type="entry name" value="Spore Coat Polysaccharide Biosynthesis Protein SpsA, Chain A"/>
    <property type="match status" value="1"/>
</dbReference>
<dbReference type="GO" id="GO:0000136">
    <property type="term" value="C:mannan polymerase complex"/>
    <property type="evidence" value="ECO:0007669"/>
    <property type="project" value="TreeGrafter"/>
</dbReference>
<dbReference type="PANTHER" id="PTHR43083:SF6">
    <property type="entry name" value="MANNAN POLYMERASE COMPLEXES SUBUNIT MNN9"/>
    <property type="match status" value="1"/>
</dbReference>
<comment type="similarity">
    <text evidence="1">Belongs to the ANP1/MMN9/VAN1 family.</text>
</comment>
<dbReference type="InterPro" id="IPR052086">
    <property type="entry name" value="Mannan_Polymerase_Subunit"/>
</dbReference>
<keyword evidence="3" id="KW-1185">Reference proteome</keyword>
<evidence type="ECO:0000313" key="3">
    <source>
        <dbReference type="Proteomes" id="UP000009328"/>
    </source>
</evidence>
<organism evidence="2 3">
    <name type="scientific">Wickerhamomyces ciferrii (strain ATCC 14091 / BCRC 22168 / CBS 111 / JCM 3599 / NBRC 0793 / NRRL Y-1031 F-60-10)</name>
    <name type="common">Yeast</name>
    <name type="synonym">Pichia ciferrii</name>
    <dbReference type="NCBI Taxonomy" id="1206466"/>
    <lineage>
        <taxon>Eukaryota</taxon>
        <taxon>Fungi</taxon>
        <taxon>Dikarya</taxon>
        <taxon>Ascomycota</taxon>
        <taxon>Saccharomycotina</taxon>
        <taxon>Saccharomycetes</taxon>
        <taxon>Phaffomycetales</taxon>
        <taxon>Wickerhamomycetaceae</taxon>
        <taxon>Wickerhamomyces</taxon>
    </lineage>
</organism>
<protein>
    <submittedName>
        <fullName evidence="2">Uncharacterized protein</fullName>
    </submittedName>
</protein>
<name>K0KDZ1_WICCF</name>
<gene>
    <name evidence="2" type="ORF">BN7_683</name>
</gene>
<reference evidence="2 3" key="1">
    <citation type="journal article" date="2012" name="Eukaryot. Cell">
        <title>Draft genome sequence of Wickerhamomyces ciferrii NRRL Y-1031 F-60-10.</title>
        <authorList>
            <person name="Schneider J."/>
            <person name="Andrea H."/>
            <person name="Blom J."/>
            <person name="Jaenicke S."/>
            <person name="Ruckert C."/>
            <person name="Schorsch C."/>
            <person name="Szczepanowski R."/>
            <person name="Farwick M."/>
            <person name="Goesmann A."/>
            <person name="Puhler A."/>
            <person name="Schaffer S."/>
            <person name="Tauch A."/>
            <person name="Kohler T."/>
            <person name="Brinkrolf K."/>
        </authorList>
    </citation>
    <scope>NUCLEOTIDE SEQUENCE [LARGE SCALE GENOMIC DNA]</scope>
    <source>
        <strain evidence="3">ATCC 14091 / BCRC 22168 / CBS 111 / JCM 3599 / NBRC 0793 / NRRL Y-1031 F-60-10</strain>
    </source>
</reference>
<comment type="caution">
    <text evidence="2">The sequence shown here is derived from an EMBL/GenBank/DDBJ whole genome shotgun (WGS) entry which is preliminary data.</text>
</comment>
<dbReference type="InterPro" id="IPR029044">
    <property type="entry name" value="Nucleotide-diphossugar_trans"/>
</dbReference>
<dbReference type="GO" id="GO:0000032">
    <property type="term" value="P:cell wall mannoprotein biosynthetic process"/>
    <property type="evidence" value="ECO:0007669"/>
    <property type="project" value="TreeGrafter"/>
</dbReference>